<dbReference type="PANTHER" id="PTHR38119">
    <property type="entry name" value="BTB DOMAIN-CONTAINING PROTEIN-RELATED"/>
    <property type="match status" value="1"/>
</dbReference>
<evidence type="ECO:0000313" key="2">
    <source>
        <dbReference type="EMBL" id="EME42800.1"/>
    </source>
</evidence>
<dbReference type="Pfam" id="PF14555">
    <property type="entry name" value="UBA_4"/>
    <property type="match status" value="1"/>
</dbReference>
<protein>
    <submittedName>
        <fullName evidence="2">Uncharacterized protein</fullName>
    </submittedName>
</protein>
<dbReference type="EMBL" id="KB446540">
    <property type="protein sequence ID" value="EME42800.1"/>
    <property type="molecule type" value="Genomic_DNA"/>
</dbReference>
<evidence type="ECO:0000313" key="3">
    <source>
        <dbReference type="Proteomes" id="UP000016933"/>
    </source>
</evidence>
<dbReference type="STRING" id="675120.M2YLK6"/>
<dbReference type="OMA" id="HCESEVA"/>
<dbReference type="HOGENOM" id="CLU_532116_0_0_1"/>
<sequence length="512" mass="56973">MAHIPPTAAEMNIATIISVAKCSEEEAEQYLAAANGDLQQAVLKSLTPIAQPVEEPPCAPSLLDDALEAYAAKLQKLKVRDKGGDVLILLDSSGMRACRLFSDDMIEASPALASLLELEADNKQDKHGVRHLLTLARDGSEGFPTLARHDLDAPRAEIDRQVSDEAQTDSKVKLEHGEAPTADAPTANMQAAWIDAYESMFRMIANFPAKHHGISQESVEAALPEIEMIAQVVEHYSAASPDSPLTRELERLCSSFINAHQLWHAIAKDAARWLILSVRLQSTLVYNEAFVHVAGAYPAWPWTGVKESTVRVEFPLVYQAIVARSRELQFGRQSIERMLMCKTITCAPKSGPDRGKLIPVSQRQRPIVYSVLNIWRDWITSHIAQLDSGYTYKLDVEDPLCKHASGECLNEAGFHRTVGRGGDAYLPSEPLIEDYWEKDNFPGLNEPMFRNVLKELKEEGAKVVAPLLKSYLQYDGRDKLPYLTCIRVSEEDVPWWKGGKKEVDEDGDEEMS</sequence>
<dbReference type="Proteomes" id="UP000016933">
    <property type="component" value="Unassembled WGS sequence"/>
</dbReference>
<organism evidence="2 3">
    <name type="scientific">Dothistroma septosporum (strain NZE10 / CBS 128990)</name>
    <name type="common">Red band needle blight fungus</name>
    <name type="synonym">Mycosphaerella pini</name>
    <dbReference type="NCBI Taxonomy" id="675120"/>
    <lineage>
        <taxon>Eukaryota</taxon>
        <taxon>Fungi</taxon>
        <taxon>Dikarya</taxon>
        <taxon>Ascomycota</taxon>
        <taxon>Pezizomycotina</taxon>
        <taxon>Dothideomycetes</taxon>
        <taxon>Dothideomycetidae</taxon>
        <taxon>Mycosphaerellales</taxon>
        <taxon>Mycosphaerellaceae</taxon>
        <taxon>Dothistroma</taxon>
    </lineage>
</organism>
<dbReference type="AlphaFoldDB" id="M2YLK6"/>
<reference evidence="2 3" key="2">
    <citation type="journal article" date="2012" name="PLoS Pathog.">
        <title>Diverse lifestyles and strategies of plant pathogenesis encoded in the genomes of eighteen Dothideomycetes fungi.</title>
        <authorList>
            <person name="Ohm R.A."/>
            <person name="Feau N."/>
            <person name="Henrissat B."/>
            <person name="Schoch C.L."/>
            <person name="Horwitz B.A."/>
            <person name="Barry K.W."/>
            <person name="Condon B.J."/>
            <person name="Copeland A.C."/>
            <person name="Dhillon B."/>
            <person name="Glaser F."/>
            <person name="Hesse C.N."/>
            <person name="Kosti I."/>
            <person name="LaButti K."/>
            <person name="Lindquist E.A."/>
            <person name="Lucas S."/>
            <person name="Salamov A.A."/>
            <person name="Bradshaw R.E."/>
            <person name="Ciuffetti L."/>
            <person name="Hamelin R.C."/>
            <person name="Kema G.H.J."/>
            <person name="Lawrence C."/>
            <person name="Scott J.A."/>
            <person name="Spatafora J.W."/>
            <person name="Turgeon B.G."/>
            <person name="de Wit P.J.G.M."/>
            <person name="Zhong S."/>
            <person name="Goodwin S.B."/>
            <person name="Grigoriev I.V."/>
        </authorList>
    </citation>
    <scope>NUCLEOTIDE SEQUENCE [LARGE SCALE GENOMIC DNA]</scope>
    <source>
        <strain evidence="3">NZE10 / CBS 128990</strain>
    </source>
</reference>
<keyword evidence="3" id="KW-1185">Reference proteome</keyword>
<reference evidence="3" key="1">
    <citation type="journal article" date="2012" name="PLoS Genet.">
        <title>The genomes of the fungal plant pathogens Cladosporium fulvum and Dothistroma septosporum reveal adaptation to different hosts and lifestyles but also signatures of common ancestry.</title>
        <authorList>
            <person name="de Wit P.J.G.M."/>
            <person name="van der Burgt A."/>
            <person name="Oekmen B."/>
            <person name="Stergiopoulos I."/>
            <person name="Abd-Elsalam K.A."/>
            <person name="Aerts A.L."/>
            <person name="Bahkali A.H."/>
            <person name="Beenen H.G."/>
            <person name="Chettri P."/>
            <person name="Cox M.P."/>
            <person name="Datema E."/>
            <person name="de Vries R.P."/>
            <person name="Dhillon B."/>
            <person name="Ganley A.R."/>
            <person name="Griffiths S.A."/>
            <person name="Guo Y."/>
            <person name="Hamelin R.C."/>
            <person name="Henrissat B."/>
            <person name="Kabir M.S."/>
            <person name="Jashni M.K."/>
            <person name="Kema G."/>
            <person name="Klaubauf S."/>
            <person name="Lapidus A."/>
            <person name="Levasseur A."/>
            <person name="Lindquist E."/>
            <person name="Mehrabi R."/>
            <person name="Ohm R.A."/>
            <person name="Owen T.J."/>
            <person name="Salamov A."/>
            <person name="Schwelm A."/>
            <person name="Schijlen E."/>
            <person name="Sun H."/>
            <person name="van den Burg H.A."/>
            <person name="van Ham R.C.H.J."/>
            <person name="Zhang S."/>
            <person name="Goodwin S.B."/>
            <person name="Grigoriev I.V."/>
            <person name="Collemare J."/>
            <person name="Bradshaw R.E."/>
        </authorList>
    </citation>
    <scope>NUCLEOTIDE SEQUENCE [LARGE SCALE GENOMIC DNA]</scope>
    <source>
        <strain evidence="3">NZE10 / CBS 128990</strain>
    </source>
</reference>
<feature type="compositionally biased region" description="Basic and acidic residues" evidence="1">
    <location>
        <begin position="150"/>
        <end position="178"/>
    </location>
</feature>
<accession>M2YLK6</accession>
<evidence type="ECO:0000256" key="1">
    <source>
        <dbReference type="SAM" id="MobiDB-lite"/>
    </source>
</evidence>
<name>M2YLK6_DOTSN</name>
<dbReference type="PANTHER" id="PTHR38119:SF2">
    <property type="entry name" value="TRANSCRIPTION FACTOR DOMAIN-CONTAINING PROTEIN"/>
    <property type="match status" value="1"/>
</dbReference>
<gene>
    <name evidence="2" type="ORF">DOTSEDRAFT_72311</name>
</gene>
<proteinExistence type="predicted"/>
<dbReference type="eggNOG" id="ENOG502RKWD">
    <property type="taxonomic scope" value="Eukaryota"/>
</dbReference>
<feature type="region of interest" description="Disordered" evidence="1">
    <location>
        <begin position="150"/>
        <end position="182"/>
    </location>
</feature>
<dbReference type="OrthoDB" id="5280838at2759"/>